<dbReference type="EMBL" id="RHPJ01000004">
    <property type="protein sequence ID" value="TGO04138.1"/>
    <property type="molecule type" value="Genomic_DNA"/>
</dbReference>
<feature type="region of interest" description="Disordered" evidence="5">
    <location>
        <begin position="326"/>
        <end position="347"/>
    </location>
</feature>
<dbReference type="PANTHER" id="PTHR43523">
    <property type="entry name" value="GLUCOSE-1-PHOSPHATE ADENYLYLTRANSFERASE-RELATED"/>
    <property type="match status" value="1"/>
</dbReference>
<name>A0A4Z1DZ46_9MICO</name>
<dbReference type="Gene3D" id="2.160.10.10">
    <property type="entry name" value="Hexapeptide repeat proteins"/>
    <property type="match status" value="1"/>
</dbReference>
<dbReference type="SUPFAM" id="SSF51161">
    <property type="entry name" value="Trimeric LpxA-like enzymes"/>
    <property type="match status" value="1"/>
</dbReference>
<dbReference type="Proteomes" id="UP000297318">
    <property type="component" value="Unassembled WGS sequence"/>
</dbReference>
<evidence type="ECO:0000256" key="4">
    <source>
        <dbReference type="ARBA" id="ARBA00023056"/>
    </source>
</evidence>
<dbReference type="InterPro" id="IPR029044">
    <property type="entry name" value="Nucleotide-diphossugar_trans"/>
</dbReference>
<dbReference type="CDD" id="cd04651">
    <property type="entry name" value="LbH_G1P_AT_C"/>
    <property type="match status" value="1"/>
</dbReference>
<accession>A0A4Z1DZ46</accession>
<feature type="domain" description="Glucose-1-phosphate adenylyltransferase/Bifunctional protein GlmU-like C-terminal hexapeptide" evidence="7">
    <location>
        <begin position="259"/>
        <end position="333"/>
    </location>
</feature>
<evidence type="ECO:0000259" key="7">
    <source>
        <dbReference type="Pfam" id="PF24894"/>
    </source>
</evidence>
<dbReference type="Pfam" id="PF24894">
    <property type="entry name" value="Hexapep_GlmU"/>
    <property type="match status" value="1"/>
</dbReference>
<keyword evidence="2 8" id="KW-0808">Transferase</keyword>
<reference evidence="8 9" key="1">
    <citation type="submission" date="2018-11" db="EMBL/GenBank/DDBJ databases">
        <title>Complete genome sequencing of the Actinobacteria Serinibacter sp. K3-2.</title>
        <authorList>
            <person name="Rakitin A.L."/>
            <person name="Beletsky A.V."/>
            <person name="Mardanov A.V."/>
            <person name="Ravin N.V."/>
            <person name="Gromova A.S."/>
            <person name="Filippova S.N."/>
            <person name="Gal'Chenko V.F."/>
        </authorList>
    </citation>
    <scope>NUCLEOTIDE SEQUENCE [LARGE SCALE GENOMIC DNA]</scope>
    <source>
        <strain evidence="8 9">K3-2</strain>
    </source>
</reference>
<dbReference type="PANTHER" id="PTHR43523:SF2">
    <property type="entry name" value="GLUCOSE-1-PHOSPHATE ADENYLYLTRANSFERASE"/>
    <property type="match status" value="1"/>
</dbReference>
<dbReference type="Gene3D" id="3.90.550.10">
    <property type="entry name" value="Spore Coat Polysaccharide Biosynthesis Protein SpsA, Chain A"/>
    <property type="match status" value="1"/>
</dbReference>
<dbReference type="GO" id="GO:0008878">
    <property type="term" value="F:glucose-1-phosphate adenylyltransferase activity"/>
    <property type="evidence" value="ECO:0007669"/>
    <property type="project" value="InterPro"/>
</dbReference>
<dbReference type="InterPro" id="IPR005835">
    <property type="entry name" value="NTP_transferase_dom"/>
</dbReference>
<feature type="domain" description="Nucleotidyl transferase" evidence="6">
    <location>
        <begin position="1"/>
        <end position="232"/>
    </location>
</feature>
<keyword evidence="3 8" id="KW-0548">Nucleotidyltransferase</keyword>
<dbReference type="InterPro" id="IPR011831">
    <property type="entry name" value="ADP-Glc_PPase"/>
</dbReference>
<keyword evidence="4" id="KW-0320">Glycogen biosynthesis</keyword>
<dbReference type="SUPFAM" id="SSF53448">
    <property type="entry name" value="Nucleotide-diphospho-sugar transferases"/>
    <property type="match status" value="1"/>
</dbReference>
<dbReference type="GO" id="GO:0005978">
    <property type="term" value="P:glycogen biosynthetic process"/>
    <property type="evidence" value="ECO:0007669"/>
    <property type="project" value="UniProtKB-KW"/>
</dbReference>
<comment type="similarity">
    <text evidence="1">Belongs to the bacterial/plant glucose-1-phosphate adenylyltransferase family.</text>
</comment>
<sequence>MKPALRVAGSYRLIDVALSTIAHSGLDDVWIAEQYLPHSLNAHLANGRPWDLDRARGGLQILAPFEGGEGEGFAHGNSDTLWRHHERLREFGAECVIVLSADHLYTLDLLEVVATHARHDAELTMVTTRTDEDPSSYSVVEAAPDGVVTDFAYKPEDPAGDLVAAEVFCFDAALLVDALEELHEREDGLGDYGEDLVPWFVARGRTVEHRLEGYWMDMGTPETYWRAHMQLIDGDGARLDDPARPVLSAQPQLPPARVERGAEVVDALLSAGCTVAGEVRRSVVGPGAVVEAGAVVEDSVLLDGVRVGPGVHVRRCIVDEATTLTEPGTHGGSDRVTVLGPADGAPA</sequence>
<comment type="caution">
    <text evidence="8">The sequence shown here is derived from an EMBL/GenBank/DDBJ whole genome shotgun (WGS) entry which is preliminary data.</text>
</comment>
<evidence type="ECO:0000256" key="1">
    <source>
        <dbReference type="ARBA" id="ARBA00010443"/>
    </source>
</evidence>
<protein>
    <submittedName>
        <fullName evidence="8">Glucose-1-phosphate adenylyltransferase</fullName>
    </submittedName>
</protein>
<proteinExistence type="inferred from homology"/>
<evidence type="ECO:0000256" key="5">
    <source>
        <dbReference type="SAM" id="MobiDB-lite"/>
    </source>
</evidence>
<evidence type="ECO:0000256" key="3">
    <source>
        <dbReference type="ARBA" id="ARBA00022695"/>
    </source>
</evidence>
<dbReference type="Pfam" id="PF00483">
    <property type="entry name" value="NTP_transferase"/>
    <property type="match status" value="1"/>
</dbReference>
<dbReference type="InterPro" id="IPR011004">
    <property type="entry name" value="Trimer_LpxA-like_sf"/>
</dbReference>
<organism evidence="8 9">
    <name type="scientific">Serinibacter arcticus</name>
    <dbReference type="NCBI Taxonomy" id="1655435"/>
    <lineage>
        <taxon>Bacteria</taxon>
        <taxon>Bacillati</taxon>
        <taxon>Actinomycetota</taxon>
        <taxon>Actinomycetes</taxon>
        <taxon>Micrococcales</taxon>
        <taxon>Beutenbergiaceae</taxon>
        <taxon>Serinibacter</taxon>
    </lineage>
</organism>
<dbReference type="InterPro" id="IPR056818">
    <property type="entry name" value="GlmU/GlgC-like_hexapep"/>
</dbReference>
<evidence type="ECO:0000313" key="9">
    <source>
        <dbReference type="Proteomes" id="UP000297318"/>
    </source>
</evidence>
<evidence type="ECO:0000259" key="6">
    <source>
        <dbReference type="Pfam" id="PF00483"/>
    </source>
</evidence>
<gene>
    <name evidence="8" type="ORF">SERN_2729</name>
</gene>
<dbReference type="AlphaFoldDB" id="A0A4Z1DZ46"/>
<evidence type="ECO:0000313" key="8">
    <source>
        <dbReference type="EMBL" id="TGO04138.1"/>
    </source>
</evidence>
<evidence type="ECO:0000256" key="2">
    <source>
        <dbReference type="ARBA" id="ARBA00022679"/>
    </source>
</evidence>
<keyword evidence="9" id="KW-1185">Reference proteome</keyword>